<dbReference type="CDD" id="cd07197">
    <property type="entry name" value="nitrilase"/>
    <property type="match status" value="1"/>
</dbReference>
<dbReference type="PANTHER" id="PTHR43674:SF13">
    <property type="entry name" value="CN HYDROLASE DOMAIN-CONTAINING PROTEIN"/>
    <property type="match status" value="1"/>
</dbReference>
<accession>A0A250JQX4</accession>
<dbReference type="PANTHER" id="PTHR43674">
    <property type="entry name" value="NITRILASE C965.09-RELATED"/>
    <property type="match status" value="1"/>
</dbReference>
<evidence type="ECO:0000256" key="1">
    <source>
        <dbReference type="ARBA" id="ARBA00022801"/>
    </source>
</evidence>
<dbReference type="SUPFAM" id="SSF56317">
    <property type="entry name" value="Carbon-nitrogen hydrolase"/>
    <property type="match status" value="1"/>
</dbReference>
<dbReference type="EMBL" id="CP022203">
    <property type="protein sequence ID" value="ATB45882.1"/>
    <property type="molecule type" value="Genomic_DNA"/>
</dbReference>
<evidence type="ECO:0000313" key="3">
    <source>
        <dbReference type="EMBL" id="ATB45882.1"/>
    </source>
</evidence>
<dbReference type="Gene3D" id="3.60.110.10">
    <property type="entry name" value="Carbon-nitrogen hydrolase"/>
    <property type="match status" value="1"/>
</dbReference>
<organism evidence="3 4">
    <name type="scientific">Corallococcus macrosporus DSM 14697</name>
    <dbReference type="NCBI Taxonomy" id="1189310"/>
    <lineage>
        <taxon>Bacteria</taxon>
        <taxon>Pseudomonadati</taxon>
        <taxon>Myxococcota</taxon>
        <taxon>Myxococcia</taxon>
        <taxon>Myxococcales</taxon>
        <taxon>Cystobacterineae</taxon>
        <taxon>Myxococcaceae</taxon>
        <taxon>Corallococcus</taxon>
    </lineage>
</organism>
<keyword evidence="4" id="KW-1185">Reference proteome</keyword>
<sequence length="351" mass="38555">MDTSADTVELFALQPRASLEDYASPSTFAARHRALAAKVDALRSRDAEGRPRHPALVVWPEWVGAPLLFTGHVALVRRATSVQGALKRVALAEPWDTWNAWSAFHPPSLLECVYAARAPRVHRALWETFSGIARDFGLWVVAGSALLPASQRGQDTPDFRPYGARTYNTSYTFSPEGRCVAATRKANLVPTREDALHLSPGRPEDLALLQTPFGRLGTLIGYDGFLKPHTPQEPWFVPCAQYLDALGADVLAQPSANPWPWEAPSPFNASQRRGEQWREEGLQAQLRMLKRVRYVVSAQLVGSVLGTHFEAPSSILERTDAGEVRVLAEAPSRSEEDVVHATVPTAARGTP</sequence>
<dbReference type="GO" id="GO:0016811">
    <property type="term" value="F:hydrolase activity, acting on carbon-nitrogen (but not peptide) bonds, in linear amides"/>
    <property type="evidence" value="ECO:0007669"/>
    <property type="project" value="TreeGrafter"/>
</dbReference>
<proteinExistence type="predicted"/>
<keyword evidence="1" id="KW-0378">Hydrolase</keyword>
<dbReference type="AlphaFoldDB" id="A0A250JQX4"/>
<dbReference type="InterPro" id="IPR036526">
    <property type="entry name" value="C-N_Hydrolase_sf"/>
</dbReference>
<evidence type="ECO:0000313" key="4">
    <source>
        <dbReference type="Proteomes" id="UP000217343"/>
    </source>
</evidence>
<dbReference type="Proteomes" id="UP000217343">
    <property type="component" value="Chromosome"/>
</dbReference>
<evidence type="ECO:0000259" key="2">
    <source>
        <dbReference type="PROSITE" id="PS50263"/>
    </source>
</evidence>
<dbReference type="OrthoDB" id="9811121at2"/>
<reference evidence="3 4" key="1">
    <citation type="submission" date="2017-06" db="EMBL/GenBank/DDBJ databases">
        <title>Sequencing and comparative analysis of myxobacterial genomes.</title>
        <authorList>
            <person name="Rupp O."/>
            <person name="Goesmann A."/>
            <person name="Sogaard-Andersen L."/>
        </authorList>
    </citation>
    <scope>NUCLEOTIDE SEQUENCE [LARGE SCALE GENOMIC DNA]</scope>
    <source>
        <strain evidence="3 4">DSM 14697</strain>
    </source>
</reference>
<dbReference type="InterPro" id="IPR003010">
    <property type="entry name" value="C-N_Hydrolase"/>
</dbReference>
<feature type="domain" description="CN hydrolase" evidence="2">
    <location>
        <begin position="8"/>
        <end position="345"/>
    </location>
</feature>
<dbReference type="Pfam" id="PF00795">
    <property type="entry name" value="CN_hydrolase"/>
    <property type="match status" value="1"/>
</dbReference>
<protein>
    <recommendedName>
        <fullName evidence="2">CN hydrolase domain-containing protein</fullName>
    </recommendedName>
</protein>
<dbReference type="KEGG" id="mmas:MYMAC_001467"/>
<dbReference type="PROSITE" id="PS50263">
    <property type="entry name" value="CN_HYDROLASE"/>
    <property type="match status" value="1"/>
</dbReference>
<dbReference type="RefSeq" id="WP_095957552.1">
    <property type="nucleotide sequence ID" value="NZ_CP022203.1"/>
</dbReference>
<name>A0A250JQX4_9BACT</name>
<gene>
    <name evidence="3" type="ORF">MYMAC_001467</name>
</gene>
<dbReference type="InterPro" id="IPR050345">
    <property type="entry name" value="Aliph_Amidase/BUP"/>
</dbReference>